<dbReference type="Proteomes" id="UP000664554">
    <property type="component" value="Unassembled WGS sequence"/>
</dbReference>
<feature type="coiled-coil region" evidence="1">
    <location>
        <begin position="146"/>
        <end position="173"/>
    </location>
</feature>
<keyword evidence="3" id="KW-1185">Reference proteome</keyword>
<protein>
    <recommendedName>
        <fullName evidence="4">5-bromo-4-chloroindolyl phosphate hydrolysis protein</fullName>
    </recommendedName>
</protein>
<gene>
    <name evidence="2" type="ORF">J3492_08000</name>
</gene>
<sequence length="186" mass="21648">MSILLGVAGVASTITVIYLGRKGWHALHRAVGITPGVLTYQDYNTPLSLNTLNWQQLDLTKKHLKVLTDGQLRQLQSIDKKLAIYQEYQQSTEQQKTIIVNEEHFILHKLVYTRLPEILSTHYRFISTATSINKQTTKQNKQNEAIEVLQELLYSIEKRLDELLRQIETQNLQDLRIMRRYLDSQS</sequence>
<evidence type="ECO:0000313" key="2">
    <source>
        <dbReference type="EMBL" id="MBO1531157.1"/>
    </source>
</evidence>
<evidence type="ECO:0000313" key="3">
    <source>
        <dbReference type="Proteomes" id="UP000664554"/>
    </source>
</evidence>
<accession>A0ABS3NP33</accession>
<dbReference type="EMBL" id="JAGBKM010000013">
    <property type="protein sequence ID" value="MBO1531157.1"/>
    <property type="molecule type" value="Genomic_DNA"/>
</dbReference>
<organism evidence="2 3">
    <name type="scientific">Psychrobacter coccoides</name>
    <dbReference type="NCBI Taxonomy" id="2818440"/>
    <lineage>
        <taxon>Bacteria</taxon>
        <taxon>Pseudomonadati</taxon>
        <taxon>Pseudomonadota</taxon>
        <taxon>Gammaproteobacteria</taxon>
        <taxon>Moraxellales</taxon>
        <taxon>Moraxellaceae</taxon>
        <taxon>Psychrobacter</taxon>
    </lineage>
</organism>
<reference evidence="2 3" key="1">
    <citation type="submission" date="2021-03" db="EMBL/GenBank/DDBJ databases">
        <authorList>
            <person name="Shang D.-D."/>
            <person name="Du Z.-J."/>
            <person name="Chen G.-J."/>
        </authorList>
    </citation>
    <scope>NUCLEOTIDE SEQUENCE [LARGE SCALE GENOMIC DNA]</scope>
    <source>
        <strain evidence="2 3">F1192</strain>
    </source>
</reference>
<comment type="caution">
    <text evidence="2">The sequence shown here is derived from an EMBL/GenBank/DDBJ whole genome shotgun (WGS) entry which is preliminary data.</text>
</comment>
<dbReference type="RefSeq" id="WP_207991351.1">
    <property type="nucleotide sequence ID" value="NZ_JAGBKM010000013.1"/>
</dbReference>
<proteinExistence type="predicted"/>
<keyword evidence="1" id="KW-0175">Coiled coil</keyword>
<evidence type="ECO:0008006" key="4">
    <source>
        <dbReference type="Google" id="ProtNLM"/>
    </source>
</evidence>
<evidence type="ECO:0000256" key="1">
    <source>
        <dbReference type="SAM" id="Coils"/>
    </source>
</evidence>
<name>A0ABS3NP33_9GAMM</name>